<comment type="caution">
    <text evidence="2">The sequence shown here is derived from an EMBL/GenBank/DDBJ whole genome shotgun (WGS) entry which is preliminary data.</text>
</comment>
<proteinExistence type="predicted"/>
<accession>A0A1G4B0U2</accession>
<reference evidence="2 3" key="1">
    <citation type="submission" date="2016-09" db="EMBL/GenBank/DDBJ databases">
        <authorList>
            <person name="Capua I."/>
            <person name="De Benedictis P."/>
            <person name="Joannis T."/>
            <person name="Lombin L.H."/>
            <person name="Cattoli G."/>
        </authorList>
    </citation>
    <scope>NUCLEOTIDE SEQUENCE [LARGE SCALE GENOMIC DNA]</scope>
    <source>
        <strain evidence="2 3">IMI 309357</strain>
    </source>
</reference>
<dbReference type="RefSeq" id="XP_022472176.1">
    <property type="nucleotide sequence ID" value="XM_022621300.1"/>
</dbReference>
<dbReference type="AlphaFoldDB" id="A0A1G4B0U2"/>
<feature type="domain" description="F-box" evidence="1">
    <location>
        <begin position="5"/>
        <end position="73"/>
    </location>
</feature>
<evidence type="ECO:0000313" key="3">
    <source>
        <dbReference type="Proteomes" id="UP000176998"/>
    </source>
</evidence>
<keyword evidence="3" id="KW-1185">Reference proteome</keyword>
<dbReference type="GeneID" id="34562810"/>
<protein>
    <recommendedName>
        <fullName evidence="1">F-box domain-containing protein</fullName>
    </recommendedName>
</protein>
<dbReference type="EMBL" id="MJBS01000089">
    <property type="protein sequence ID" value="OHE95014.1"/>
    <property type="molecule type" value="Genomic_DNA"/>
</dbReference>
<dbReference type="Proteomes" id="UP000176998">
    <property type="component" value="Unassembled WGS sequence"/>
</dbReference>
<dbReference type="InterPro" id="IPR032675">
    <property type="entry name" value="LRR_dom_sf"/>
</dbReference>
<dbReference type="InterPro" id="IPR001810">
    <property type="entry name" value="F-box_dom"/>
</dbReference>
<dbReference type="Pfam" id="PF12937">
    <property type="entry name" value="F-box-like"/>
    <property type="match status" value="1"/>
</dbReference>
<sequence length="416" mass="47984">MASLLTLPLEILQQILTGLTNSLPEPASLESFVIPFDPDCTRRNLSTLARLCQTCRYLREIAEPALHRHVYIRDADVTSLVSLLKCWKARPHCARYTRRLTIKTKLKLRYEGTTSRPQSICIEDVDFVSGIIRNLGLKMRSDWFEHHWNTDVLLELAMIQAQNALCVELLFQRRTGIYRTPFDMIPEPNQTIKPIRFDNLRNLHLEPPDHNSTMDEFKHILDCAPNLQGFRLESWITPQSLVPLPPNLTTLILPRINLTAFHLNRITSNSVMLRHLELGLDCYPRELNLLTAIAKHRNTLTSLALFSHRDILIEKLETFHKLESFTTSVASVRPGEFLGTLPYSLREFRILEGDIYGSLQAQPWFDAFCTTLEARARKPPKDLVIYKGCLKKEVNSLSDFPIGTREKISWTKMDRQ</sequence>
<dbReference type="Gene3D" id="3.80.10.10">
    <property type="entry name" value="Ribonuclease Inhibitor"/>
    <property type="match status" value="1"/>
</dbReference>
<evidence type="ECO:0000313" key="2">
    <source>
        <dbReference type="EMBL" id="OHE95014.1"/>
    </source>
</evidence>
<gene>
    <name evidence="2" type="ORF">CORC01_09671</name>
</gene>
<evidence type="ECO:0000259" key="1">
    <source>
        <dbReference type="Pfam" id="PF12937"/>
    </source>
</evidence>
<organism evidence="2 3">
    <name type="scientific">Colletotrichum orchidophilum</name>
    <dbReference type="NCBI Taxonomy" id="1209926"/>
    <lineage>
        <taxon>Eukaryota</taxon>
        <taxon>Fungi</taxon>
        <taxon>Dikarya</taxon>
        <taxon>Ascomycota</taxon>
        <taxon>Pezizomycotina</taxon>
        <taxon>Sordariomycetes</taxon>
        <taxon>Hypocreomycetidae</taxon>
        <taxon>Glomerellales</taxon>
        <taxon>Glomerellaceae</taxon>
        <taxon>Colletotrichum</taxon>
    </lineage>
</organism>
<name>A0A1G4B0U2_9PEZI</name>
<dbReference type="STRING" id="1209926.A0A1G4B0U2"/>
<dbReference type="OrthoDB" id="4838245at2759"/>